<comment type="caution">
    <text evidence="1">The sequence shown here is derived from an EMBL/GenBank/DDBJ whole genome shotgun (WGS) entry which is preliminary data.</text>
</comment>
<evidence type="ECO:0000313" key="2">
    <source>
        <dbReference type="Proteomes" id="UP000435112"/>
    </source>
</evidence>
<dbReference type="OrthoDB" id="10365480at2759"/>
<dbReference type="AlphaFoldDB" id="A0A6A3H7H2"/>
<dbReference type="Proteomes" id="UP000435112">
    <property type="component" value="Unassembled WGS sequence"/>
</dbReference>
<protein>
    <submittedName>
        <fullName evidence="1">Uncharacterized protein</fullName>
    </submittedName>
</protein>
<dbReference type="InterPro" id="IPR037104">
    <property type="entry name" value="Annexin_sf"/>
</dbReference>
<organism evidence="1 2">
    <name type="scientific">Phytophthora rubi</name>
    <dbReference type="NCBI Taxonomy" id="129364"/>
    <lineage>
        <taxon>Eukaryota</taxon>
        <taxon>Sar</taxon>
        <taxon>Stramenopiles</taxon>
        <taxon>Oomycota</taxon>
        <taxon>Peronosporomycetes</taxon>
        <taxon>Peronosporales</taxon>
        <taxon>Peronosporaceae</taxon>
        <taxon>Phytophthora</taxon>
    </lineage>
</organism>
<name>A0A6A3H7H2_9STRA</name>
<dbReference type="EMBL" id="QXFU01005108">
    <property type="protein sequence ID" value="KAE8965656.1"/>
    <property type="molecule type" value="Genomic_DNA"/>
</dbReference>
<evidence type="ECO:0000313" key="1">
    <source>
        <dbReference type="EMBL" id="KAE8965656.1"/>
    </source>
</evidence>
<accession>A0A6A3H7H2</accession>
<reference evidence="1 2" key="1">
    <citation type="submission" date="2018-09" db="EMBL/GenBank/DDBJ databases">
        <title>Genomic investigation of the strawberry pathogen Phytophthora fragariae indicates pathogenicity is determined by transcriptional variation in three key races.</title>
        <authorList>
            <person name="Adams T.M."/>
            <person name="Armitage A.D."/>
            <person name="Sobczyk M.K."/>
            <person name="Bates H.J."/>
            <person name="Dunwell J.M."/>
            <person name="Nellist C.F."/>
            <person name="Harrison R.J."/>
        </authorList>
    </citation>
    <scope>NUCLEOTIDE SEQUENCE [LARGE SCALE GENOMIC DNA]</scope>
    <source>
        <strain evidence="1 2">SCRP324</strain>
    </source>
</reference>
<dbReference type="GO" id="GO:0005509">
    <property type="term" value="F:calcium ion binding"/>
    <property type="evidence" value="ECO:0007669"/>
    <property type="project" value="InterPro"/>
</dbReference>
<dbReference type="SUPFAM" id="SSF47874">
    <property type="entry name" value="Annexin"/>
    <property type="match status" value="1"/>
</dbReference>
<sequence>MMWVKSTSDYGVILNSQGASRLEHVDAEILRKMTMAWPYEMASSTSTRSALQLSLPSMYQRVKPLSWTTGIAALVSSGSVQNASALCIIHFESGMTGELSGDLKKVIPTAMRVEMGKFNASLHTSANDGADADTFTYMEKYRTDLASTIKAEFAGDDKRVHCFCASKNVYGLSAWVVWYYCPIARIRIVYIRSYRQELLRRIQGVVSGEYC</sequence>
<dbReference type="GO" id="GO:0005544">
    <property type="term" value="F:calcium-dependent phospholipid binding"/>
    <property type="evidence" value="ECO:0007669"/>
    <property type="project" value="InterPro"/>
</dbReference>
<proteinExistence type="predicted"/>
<gene>
    <name evidence="1" type="ORF">PR002_g28619</name>
</gene>